<dbReference type="GO" id="GO:0004252">
    <property type="term" value="F:serine-type endopeptidase activity"/>
    <property type="evidence" value="ECO:0007669"/>
    <property type="project" value="UniProtKB-UniRule"/>
</dbReference>
<comment type="similarity">
    <text evidence="1 5">Belongs to the peptidase S8 family.</text>
</comment>
<gene>
    <name evidence="9" type="ORF">BXP70_08200</name>
</gene>
<dbReference type="SUPFAM" id="SSF52743">
    <property type="entry name" value="Subtilisin-like"/>
    <property type="match status" value="1"/>
</dbReference>
<sequence length="569" mass="59618">MQISTLLVSSGLWLGALAPAVGAAAPPVARVEPTAVHKYLIYFKDKANSPYSTAQPQAYLSARAIARRTKQGIAVLPRDLPVNPSYAAQVKAVAGVQLWYTSRWFNAAVVSCDESVLATLNALPFVRSSQVLNLTDTESGIIKEELEESVAATTASVAAVPADYGNAYVQANMIGAVRAHDAGFRGEGIQIAVFDGGFPGVNTASPFAALRNENRIASVFNFVEKNTAVYTRSSHGTNTLSTMGANQTGLFIGTAPNATYRLLITEDTDTESPVEEANWLIAAEYADSAGVDVISSSLGYTTFDNTALSHTYADMNGRTTIVSRAATVAARVGMLVCNSAGNDGAGAWRYIGAPADADSIISVGSVTSAMVRSSFSSFGPTADGRIKPDLAALGTSAAVISATGTSVRNSGTSFSCPILAGMAADFWQANPRLTAQQVIFYLKRSGTQVNAPDNSLGFGIPDFVRAYNLANPNTPLATKGRASAQPQLAVYPNPSAGEALTLVLPTELQRKTLFVRIYDGRGALVAEQQVRASAAASVTLQTGTLTQGVYNCTVQATNAAPRAARFLKL</sequence>
<dbReference type="PROSITE" id="PS51892">
    <property type="entry name" value="SUBTILASE"/>
    <property type="match status" value="1"/>
</dbReference>
<feature type="signal peptide" evidence="6">
    <location>
        <begin position="1"/>
        <end position="23"/>
    </location>
</feature>
<dbReference type="RefSeq" id="WP_086593538.1">
    <property type="nucleotide sequence ID" value="NZ_MTSE01000003.1"/>
</dbReference>
<dbReference type="PANTHER" id="PTHR43806">
    <property type="entry name" value="PEPTIDASE S8"/>
    <property type="match status" value="1"/>
</dbReference>
<dbReference type="OrthoDB" id="9792152at2"/>
<dbReference type="GO" id="GO:0006508">
    <property type="term" value="P:proteolysis"/>
    <property type="evidence" value="ECO:0007669"/>
    <property type="project" value="UniProtKB-KW"/>
</dbReference>
<dbReference type="InterPro" id="IPR026444">
    <property type="entry name" value="Secre_tail"/>
</dbReference>
<evidence type="ECO:0000259" key="8">
    <source>
        <dbReference type="Pfam" id="PF18962"/>
    </source>
</evidence>
<keyword evidence="2 5" id="KW-0645">Protease</keyword>
<evidence type="ECO:0000259" key="7">
    <source>
        <dbReference type="Pfam" id="PF00082"/>
    </source>
</evidence>
<dbReference type="CDD" id="cd07493">
    <property type="entry name" value="Peptidases_S8_9"/>
    <property type="match status" value="1"/>
</dbReference>
<dbReference type="InterPro" id="IPR015500">
    <property type="entry name" value="Peptidase_S8_subtilisin-rel"/>
</dbReference>
<evidence type="ECO:0000313" key="9">
    <source>
        <dbReference type="EMBL" id="OUJ74732.1"/>
    </source>
</evidence>
<feature type="active site" description="Charge relay system" evidence="5">
    <location>
        <position position="235"/>
    </location>
</feature>
<evidence type="ECO:0000256" key="5">
    <source>
        <dbReference type="PROSITE-ProRule" id="PRU01240"/>
    </source>
</evidence>
<dbReference type="InterPro" id="IPR036852">
    <property type="entry name" value="Peptidase_S8/S53_dom_sf"/>
</dbReference>
<evidence type="ECO:0000256" key="3">
    <source>
        <dbReference type="ARBA" id="ARBA00022801"/>
    </source>
</evidence>
<keyword evidence="10" id="KW-1185">Reference proteome</keyword>
<evidence type="ECO:0000256" key="2">
    <source>
        <dbReference type="ARBA" id="ARBA00022670"/>
    </source>
</evidence>
<dbReference type="InterPro" id="IPR050131">
    <property type="entry name" value="Peptidase_S8_subtilisin-like"/>
</dbReference>
<feature type="chain" id="PRO_5012173442" description="Peptidase S8/S53 domain-containing protein" evidence="6">
    <location>
        <begin position="24"/>
        <end position="569"/>
    </location>
</feature>
<evidence type="ECO:0000256" key="4">
    <source>
        <dbReference type="ARBA" id="ARBA00022825"/>
    </source>
</evidence>
<evidence type="ECO:0000313" key="10">
    <source>
        <dbReference type="Proteomes" id="UP000194873"/>
    </source>
</evidence>
<dbReference type="PRINTS" id="PR00723">
    <property type="entry name" value="SUBTILISIN"/>
</dbReference>
<comment type="caution">
    <text evidence="9">The sequence shown here is derived from an EMBL/GenBank/DDBJ whole genome shotgun (WGS) entry which is preliminary data.</text>
</comment>
<feature type="domain" description="Secretion system C-terminal sorting" evidence="8">
    <location>
        <begin position="490"/>
        <end position="558"/>
    </location>
</feature>
<dbReference type="Gene3D" id="3.40.50.200">
    <property type="entry name" value="Peptidase S8/S53 domain"/>
    <property type="match status" value="1"/>
</dbReference>
<name>A0A243WG51_9BACT</name>
<keyword evidence="4 5" id="KW-0720">Serine protease</keyword>
<dbReference type="Pfam" id="PF18962">
    <property type="entry name" value="Por_Secre_tail"/>
    <property type="match status" value="1"/>
</dbReference>
<accession>A0A243WG51</accession>
<reference evidence="9 10" key="1">
    <citation type="submission" date="2017-01" db="EMBL/GenBank/DDBJ databases">
        <title>A new Hymenobacter.</title>
        <authorList>
            <person name="Liang Y."/>
            <person name="Feng F."/>
        </authorList>
    </citation>
    <scope>NUCLEOTIDE SEQUENCE [LARGE SCALE GENOMIC DNA]</scope>
    <source>
        <strain evidence="9">MIMBbqt21</strain>
    </source>
</reference>
<dbReference type="PANTHER" id="PTHR43806:SF67">
    <property type="entry name" value="EGF-LIKE DOMAIN-CONTAINING PROTEIN"/>
    <property type="match status" value="1"/>
</dbReference>
<proteinExistence type="inferred from homology"/>
<dbReference type="EMBL" id="MTSE01000003">
    <property type="protein sequence ID" value="OUJ74732.1"/>
    <property type="molecule type" value="Genomic_DNA"/>
</dbReference>
<protein>
    <recommendedName>
        <fullName evidence="11">Peptidase S8/S53 domain-containing protein</fullName>
    </recommendedName>
</protein>
<feature type="active site" description="Charge relay system" evidence="5">
    <location>
        <position position="413"/>
    </location>
</feature>
<keyword evidence="3 5" id="KW-0378">Hydrolase</keyword>
<evidence type="ECO:0008006" key="11">
    <source>
        <dbReference type="Google" id="ProtNLM"/>
    </source>
</evidence>
<keyword evidence="6" id="KW-0732">Signal</keyword>
<organism evidence="9 10">
    <name type="scientific">Hymenobacter crusticola</name>
    <dbReference type="NCBI Taxonomy" id="1770526"/>
    <lineage>
        <taxon>Bacteria</taxon>
        <taxon>Pseudomonadati</taxon>
        <taxon>Bacteroidota</taxon>
        <taxon>Cytophagia</taxon>
        <taxon>Cytophagales</taxon>
        <taxon>Hymenobacteraceae</taxon>
        <taxon>Hymenobacter</taxon>
    </lineage>
</organism>
<feature type="active site" description="Charge relay system" evidence="5">
    <location>
        <position position="195"/>
    </location>
</feature>
<dbReference type="Pfam" id="PF00082">
    <property type="entry name" value="Peptidase_S8"/>
    <property type="match status" value="1"/>
</dbReference>
<dbReference type="NCBIfam" id="TIGR04183">
    <property type="entry name" value="Por_Secre_tail"/>
    <property type="match status" value="1"/>
</dbReference>
<dbReference type="AlphaFoldDB" id="A0A243WG51"/>
<dbReference type="InterPro" id="IPR000209">
    <property type="entry name" value="Peptidase_S8/S53_dom"/>
</dbReference>
<evidence type="ECO:0000256" key="1">
    <source>
        <dbReference type="ARBA" id="ARBA00011073"/>
    </source>
</evidence>
<evidence type="ECO:0000256" key="6">
    <source>
        <dbReference type="SAM" id="SignalP"/>
    </source>
</evidence>
<feature type="domain" description="Peptidase S8/S53" evidence="7">
    <location>
        <begin position="186"/>
        <end position="459"/>
    </location>
</feature>
<dbReference type="Proteomes" id="UP000194873">
    <property type="component" value="Unassembled WGS sequence"/>
</dbReference>